<feature type="transmembrane region" description="Helical" evidence="1">
    <location>
        <begin position="75"/>
        <end position="102"/>
    </location>
</feature>
<sequence length="106" mass="11944">MKSFFQNPSKVSLTCMIATVAVALSLILLFEFGSSHSELVKMFAKIYIAAALPFLIITPLIGFIYSFFIKGNWKYLYLILNLAAICTISLFALTSFMFRYFVSFGP</sequence>
<gene>
    <name evidence="2" type="ORF">J2X07_000374</name>
</gene>
<keyword evidence="1" id="KW-0812">Transmembrane</keyword>
<reference evidence="2 3" key="1">
    <citation type="submission" date="2023-07" db="EMBL/GenBank/DDBJ databases">
        <title>Sorghum-associated microbial communities from plants grown in Nebraska, USA.</title>
        <authorList>
            <person name="Schachtman D."/>
        </authorList>
    </citation>
    <scope>NUCLEOTIDE SEQUENCE [LARGE SCALE GENOMIC DNA]</scope>
    <source>
        <strain evidence="2 3">BE211</strain>
    </source>
</reference>
<dbReference type="RefSeq" id="WP_310255967.1">
    <property type="nucleotide sequence ID" value="NZ_JAVDWA010000001.1"/>
</dbReference>
<dbReference type="Proteomes" id="UP001258181">
    <property type="component" value="Unassembled WGS sequence"/>
</dbReference>
<keyword evidence="3" id="KW-1185">Reference proteome</keyword>
<feature type="transmembrane region" description="Helical" evidence="1">
    <location>
        <begin position="12"/>
        <end position="34"/>
    </location>
</feature>
<evidence type="ECO:0000313" key="2">
    <source>
        <dbReference type="EMBL" id="MDR7071399.1"/>
    </source>
</evidence>
<dbReference type="EMBL" id="JAVDWA010000001">
    <property type="protein sequence ID" value="MDR7071399.1"/>
    <property type="molecule type" value="Genomic_DNA"/>
</dbReference>
<proteinExistence type="predicted"/>
<evidence type="ECO:0008006" key="4">
    <source>
        <dbReference type="Google" id="ProtNLM"/>
    </source>
</evidence>
<evidence type="ECO:0000313" key="3">
    <source>
        <dbReference type="Proteomes" id="UP001258181"/>
    </source>
</evidence>
<organism evidence="2 3">
    <name type="scientific">Fictibacillus barbaricus</name>
    <dbReference type="NCBI Taxonomy" id="182136"/>
    <lineage>
        <taxon>Bacteria</taxon>
        <taxon>Bacillati</taxon>
        <taxon>Bacillota</taxon>
        <taxon>Bacilli</taxon>
        <taxon>Bacillales</taxon>
        <taxon>Fictibacillaceae</taxon>
        <taxon>Fictibacillus</taxon>
    </lineage>
</organism>
<protein>
    <recommendedName>
        <fullName evidence="4">2-acyl-glycerophospho-ethanolamine acyltransferase</fullName>
    </recommendedName>
</protein>
<keyword evidence="1" id="KW-0472">Membrane</keyword>
<comment type="caution">
    <text evidence="2">The sequence shown here is derived from an EMBL/GenBank/DDBJ whole genome shotgun (WGS) entry which is preliminary data.</text>
</comment>
<keyword evidence="1" id="KW-1133">Transmembrane helix</keyword>
<evidence type="ECO:0000256" key="1">
    <source>
        <dbReference type="SAM" id="Phobius"/>
    </source>
</evidence>
<feature type="transmembrane region" description="Helical" evidence="1">
    <location>
        <begin position="46"/>
        <end position="68"/>
    </location>
</feature>
<name>A0ABU1TW11_9BACL</name>
<accession>A0ABU1TW11</accession>